<dbReference type="GO" id="GO:0051213">
    <property type="term" value="F:dioxygenase activity"/>
    <property type="evidence" value="ECO:0007669"/>
    <property type="project" value="UniProtKB-ARBA"/>
</dbReference>
<evidence type="ECO:0000256" key="2">
    <source>
        <dbReference type="ARBA" id="ARBA00022723"/>
    </source>
</evidence>
<gene>
    <name evidence="8" type="ORF">TIFTF001_003110</name>
</gene>
<dbReference type="InterPro" id="IPR005123">
    <property type="entry name" value="Oxoglu/Fe-dep_dioxygenase_dom"/>
</dbReference>
<dbReference type="InterPro" id="IPR044861">
    <property type="entry name" value="IPNS-like_FE2OG_OXY"/>
</dbReference>
<evidence type="ECO:0000256" key="4">
    <source>
        <dbReference type="ARBA" id="ARBA00023004"/>
    </source>
</evidence>
<dbReference type="SUPFAM" id="SSF51197">
    <property type="entry name" value="Clavaminate synthase-like"/>
    <property type="match status" value="1"/>
</dbReference>
<organism evidence="8 9">
    <name type="scientific">Ficus carica</name>
    <name type="common">Common fig</name>
    <dbReference type="NCBI Taxonomy" id="3494"/>
    <lineage>
        <taxon>Eukaryota</taxon>
        <taxon>Viridiplantae</taxon>
        <taxon>Streptophyta</taxon>
        <taxon>Embryophyta</taxon>
        <taxon>Tracheophyta</taxon>
        <taxon>Spermatophyta</taxon>
        <taxon>Magnoliopsida</taxon>
        <taxon>eudicotyledons</taxon>
        <taxon>Gunneridae</taxon>
        <taxon>Pentapetalae</taxon>
        <taxon>rosids</taxon>
        <taxon>fabids</taxon>
        <taxon>Rosales</taxon>
        <taxon>Moraceae</taxon>
        <taxon>Ficeae</taxon>
        <taxon>Ficus</taxon>
    </lineage>
</organism>
<feature type="domain" description="Fe2OG dioxygenase" evidence="7">
    <location>
        <begin position="136"/>
        <end position="242"/>
    </location>
</feature>
<evidence type="ECO:0000313" key="9">
    <source>
        <dbReference type="Proteomes" id="UP001187192"/>
    </source>
</evidence>
<evidence type="ECO:0000256" key="3">
    <source>
        <dbReference type="ARBA" id="ARBA00023002"/>
    </source>
</evidence>
<evidence type="ECO:0000256" key="1">
    <source>
        <dbReference type="ARBA" id="ARBA00008056"/>
    </source>
</evidence>
<dbReference type="Pfam" id="PF14226">
    <property type="entry name" value="DIOX_N"/>
    <property type="match status" value="1"/>
</dbReference>
<feature type="compositionally biased region" description="Low complexity" evidence="6">
    <location>
        <begin position="9"/>
        <end position="25"/>
    </location>
</feature>
<protein>
    <recommendedName>
        <fullName evidence="7">Fe2OG dioxygenase domain-containing protein</fullName>
    </recommendedName>
</protein>
<proteinExistence type="inferred from homology"/>
<dbReference type="InterPro" id="IPR027443">
    <property type="entry name" value="IPNS-like_sf"/>
</dbReference>
<keyword evidence="3 5" id="KW-0560">Oxidoreductase</keyword>
<evidence type="ECO:0000259" key="7">
    <source>
        <dbReference type="PROSITE" id="PS51471"/>
    </source>
</evidence>
<name>A0AA87ZEG8_FICCA</name>
<dbReference type="Pfam" id="PF03171">
    <property type="entry name" value="2OG-FeII_Oxy"/>
    <property type="match status" value="1"/>
</dbReference>
<reference evidence="8" key="1">
    <citation type="submission" date="2023-07" db="EMBL/GenBank/DDBJ databases">
        <title>draft genome sequence of fig (Ficus carica).</title>
        <authorList>
            <person name="Takahashi T."/>
            <person name="Nishimura K."/>
        </authorList>
    </citation>
    <scope>NUCLEOTIDE SEQUENCE</scope>
</reference>
<dbReference type="Proteomes" id="UP001187192">
    <property type="component" value="Unassembled WGS sequence"/>
</dbReference>
<comment type="similarity">
    <text evidence="1 5">Belongs to the iron/ascorbate-dependent oxidoreductase family.</text>
</comment>
<sequence length="327" mass="36301">MPELPPKLPIIDLSSPDPSSAATSTRQLFSLPLEDKMKLARKLHRGYTPLFAESLDPHLSSKGDPKESFYIGPLEDDSASSMLNQWPPQEVLPLWRPTMETYYRKVLCAGKRFLHLIALALNLDENFFEKVGALDKPTPFLRLLHYPGELGSPDEEICGASAHSDYGMITLLATDGVPGLQICREKFKQPRVWEDVPHLHGAFVVNIGDMMERWTNCLFRSTLHRVIPTGQHRYSAAFFLDPHADCVVECLESCCSESSPPSLGACLVGGKSGRTEKAHNTSNSKVEAHNSPVCLAILKCIAIFPPIRSGDYLKERLKLTYALDSGL</sequence>
<dbReference type="InterPro" id="IPR026992">
    <property type="entry name" value="DIOX_N"/>
</dbReference>
<feature type="region of interest" description="Disordered" evidence="6">
    <location>
        <begin position="1"/>
        <end position="25"/>
    </location>
</feature>
<evidence type="ECO:0000256" key="5">
    <source>
        <dbReference type="RuleBase" id="RU003682"/>
    </source>
</evidence>
<dbReference type="PANTHER" id="PTHR10209">
    <property type="entry name" value="OXIDOREDUCTASE, 2OG-FE II OXYGENASE FAMILY PROTEIN"/>
    <property type="match status" value="1"/>
</dbReference>
<dbReference type="PANTHER" id="PTHR10209:SF590">
    <property type="entry name" value="2-OXOGLUTARATE (2OG) AND FE(II)-DEPENDENT OXYGENASE SUPERFAMILY PROTEIN"/>
    <property type="match status" value="1"/>
</dbReference>
<accession>A0AA87ZEG8</accession>
<keyword evidence="9" id="KW-1185">Reference proteome</keyword>
<dbReference type="AlphaFoldDB" id="A0AA87ZEG8"/>
<dbReference type="PROSITE" id="PS51471">
    <property type="entry name" value="FE2OG_OXY"/>
    <property type="match status" value="1"/>
</dbReference>
<evidence type="ECO:0000256" key="6">
    <source>
        <dbReference type="SAM" id="MobiDB-lite"/>
    </source>
</evidence>
<comment type="caution">
    <text evidence="8">The sequence shown here is derived from an EMBL/GenBank/DDBJ whole genome shotgun (WGS) entry which is preliminary data.</text>
</comment>
<evidence type="ECO:0000313" key="8">
    <source>
        <dbReference type="EMBL" id="GMN31115.1"/>
    </source>
</evidence>
<dbReference type="Gene3D" id="2.60.120.330">
    <property type="entry name" value="B-lactam Antibiotic, Isopenicillin N Synthase, Chain"/>
    <property type="match status" value="1"/>
</dbReference>
<dbReference type="GO" id="GO:0046872">
    <property type="term" value="F:metal ion binding"/>
    <property type="evidence" value="ECO:0007669"/>
    <property type="project" value="UniProtKB-KW"/>
</dbReference>
<dbReference type="EMBL" id="BTGU01000003">
    <property type="protein sequence ID" value="GMN31115.1"/>
    <property type="molecule type" value="Genomic_DNA"/>
</dbReference>
<keyword evidence="2 5" id="KW-0479">Metal-binding</keyword>
<keyword evidence="4 5" id="KW-0408">Iron</keyword>